<dbReference type="RefSeq" id="XP_019052332.1">
    <property type="nucleotide sequence ID" value="XM_019196787.1"/>
</dbReference>
<evidence type="ECO:0000256" key="1">
    <source>
        <dbReference type="ARBA" id="ARBA00022723"/>
    </source>
</evidence>
<dbReference type="KEGG" id="nnu:104591884"/>
<evidence type="ECO:0000259" key="5">
    <source>
        <dbReference type="PROSITE" id="PS50089"/>
    </source>
</evidence>
<dbReference type="OrthoDB" id="6105938at2759"/>
<dbReference type="Gene3D" id="3.30.40.10">
    <property type="entry name" value="Zinc/RING finger domain, C3HC4 (zinc finger)"/>
    <property type="match status" value="1"/>
</dbReference>
<dbReference type="AlphaFoldDB" id="A0A1U7Z7F1"/>
<dbReference type="RefSeq" id="XP_010249291.1">
    <property type="nucleotide sequence ID" value="XM_010250989.2"/>
</dbReference>
<evidence type="ECO:0000313" key="8">
    <source>
        <dbReference type="RefSeq" id="XP_010249289.1"/>
    </source>
</evidence>
<dbReference type="GO" id="GO:0008270">
    <property type="term" value="F:zinc ion binding"/>
    <property type="evidence" value="ECO:0007669"/>
    <property type="project" value="UniProtKB-KW"/>
</dbReference>
<dbReference type="STRING" id="4432.A0A1U7Z7F1"/>
<dbReference type="PROSITE" id="PS50089">
    <property type="entry name" value="ZF_RING_2"/>
    <property type="match status" value="1"/>
</dbReference>
<dbReference type="RefSeq" id="XP_010249289.1">
    <property type="nucleotide sequence ID" value="XM_010250987.2"/>
</dbReference>
<dbReference type="GO" id="GO:0032183">
    <property type="term" value="F:SUMO binding"/>
    <property type="evidence" value="ECO:0000318"/>
    <property type="project" value="GO_Central"/>
</dbReference>
<dbReference type="InterPro" id="IPR001841">
    <property type="entry name" value="Znf_RING"/>
</dbReference>
<dbReference type="GeneID" id="104591884"/>
<name>A0A1U7Z7F1_NELNU</name>
<evidence type="ECO:0000313" key="10">
    <source>
        <dbReference type="RefSeq" id="XP_010249291.1"/>
    </source>
</evidence>
<dbReference type="RefSeq" id="XP_010249290.1">
    <property type="nucleotide sequence ID" value="XM_010250988.2"/>
</dbReference>
<evidence type="ECO:0000313" key="6">
    <source>
        <dbReference type="Proteomes" id="UP000189703"/>
    </source>
</evidence>
<dbReference type="GO" id="GO:0061630">
    <property type="term" value="F:ubiquitin protein ligase activity"/>
    <property type="evidence" value="ECO:0007669"/>
    <property type="project" value="InterPro"/>
</dbReference>
<proteinExistence type="predicted"/>
<dbReference type="GO" id="GO:0006511">
    <property type="term" value="P:ubiquitin-dependent protein catabolic process"/>
    <property type="evidence" value="ECO:0000318"/>
    <property type="project" value="GO_Central"/>
</dbReference>
<evidence type="ECO:0000313" key="11">
    <source>
        <dbReference type="RefSeq" id="XP_019052331.1"/>
    </source>
</evidence>
<reference evidence="7 8" key="1">
    <citation type="submission" date="2025-04" db="UniProtKB">
        <authorList>
            <consortium name="RefSeq"/>
        </authorList>
    </citation>
    <scope>IDENTIFICATION</scope>
</reference>
<gene>
    <name evidence="7 8 9 10 11 12" type="primary">LOC104591884</name>
</gene>
<dbReference type="SUPFAM" id="SSF57850">
    <property type="entry name" value="RING/U-box"/>
    <property type="match status" value="1"/>
</dbReference>
<keyword evidence="6" id="KW-1185">Reference proteome</keyword>
<keyword evidence="2 4" id="KW-0863">Zinc-finger</keyword>
<evidence type="ECO:0000256" key="4">
    <source>
        <dbReference type="PROSITE-ProRule" id="PRU00175"/>
    </source>
</evidence>
<keyword evidence="3" id="KW-0862">Zinc</keyword>
<dbReference type="RefSeq" id="XP_019052331.1">
    <property type="nucleotide sequence ID" value="XM_019196786.1"/>
</dbReference>
<dbReference type="GO" id="GO:0005634">
    <property type="term" value="C:nucleus"/>
    <property type="evidence" value="ECO:0000318"/>
    <property type="project" value="GO_Central"/>
</dbReference>
<sequence>MMSLRSKRKSNQDPQLQLEHSFLPRVGMFTRNCGSSLPNIINIDDEDDDDDLLIYSPSQVSSASQVNTMGLFPIPSSRVTVTEDDLELRLGFRVHSESAENRSHTVNGVGEPPRPWKVVKQTKFGVPSSSRQHVQEVDEIKLRCTICMDTMKEETSTLCGHLFCMSCITTAIRVQNRCPTCRKELFIGNIHRIYLPGSQS</sequence>
<evidence type="ECO:0000256" key="2">
    <source>
        <dbReference type="ARBA" id="ARBA00022771"/>
    </source>
</evidence>
<dbReference type="OMA" id="DASARKC"/>
<dbReference type="PANTHER" id="PTHR47094:SF17">
    <property type="entry name" value="E3 UBIQUITIN-PROTEIN LIGASE COMPLEX SLX8-RFP SUBUNIT SLX8-LIKE ISOFORM X1"/>
    <property type="match status" value="1"/>
</dbReference>
<dbReference type="PROSITE" id="PS00518">
    <property type="entry name" value="ZF_RING_1"/>
    <property type="match status" value="1"/>
</dbReference>
<evidence type="ECO:0000313" key="12">
    <source>
        <dbReference type="RefSeq" id="XP_019052332.1"/>
    </source>
</evidence>
<protein>
    <submittedName>
        <fullName evidence="7 8">E3 ubiquitin-protein ligase complex slx8-rfp subunit slx8-like isoform X1</fullName>
    </submittedName>
</protein>
<dbReference type="Proteomes" id="UP000189703">
    <property type="component" value="Unplaced"/>
</dbReference>
<dbReference type="eggNOG" id="KOG0320">
    <property type="taxonomic scope" value="Eukaryota"/>
</dbReference>
<dbReference type="SMART" id="SM00184">
    <property type="entry name" value="RING"/>
    <property type="match status" value="1"/>
</dbReference>
<organism evidence="6 9">
    <name type="scientific">Nelumbo nucifera</name>
    <name type="common">Sacred lotus</name>
    <dbReference type="NCBI Taxonomy" id="4432"/>
    <lineage>
        <taxon>Eukaryota</taxon>
        <taxon>Viridiplantae</taxon>
        <taxon>Streptophyta</taxon>
        <taxon>Embryophyta</taxon>
        <taxon>Tracheophyta</taxon>
        <taxon>Spermatophyta</taxon>
        <taxon>Magnoliopsida</taxon>
        <taxon>Proteales</taxon>
        <taxon>Nelumbonaceae</taxon>
        <taxon>Nelumbo</taxon>
    </lineage>
</organism>
<evidence type="ECO:0000256" key="3">
    <source>
        <dbReference type="ARBA" id="ARBA00022833"/>
    </source>
</evidence>
<dbReference type="InterPro" id="IPR017907">
    <property type="entry name" value="Znf_RING_CS"/>
</dbReference>
<evidence type="ECO:0000313" key="7">
    <source>
        <dbReference type="RefSeq" id="XP_010249287.1"/>
    </source>
</evidence>
<keyword evidence="1" id="KW-0479">Metal-binding</keyword>
<dbReference type="InterPro" id="IPR013083">
    <property type="entry name" value="Znf_RING/FYVE/PHD"/>
</dbReference>
<dbReference type="InterPro" id="IPR049627">
    <property type="entry name" value="SLX8"/>
</dbReference>
<dbReference type="Pfam" id="PF13923">
    <property type="entry name" value="zf-C3HC4_2"/>
    <property type="match status" value="1"/>
</dbReference>
<accession>A0A1U7Z7F1</accession>
<dbReference type="RefSeq" id="XP_010249287.1">
    <property type="nucleotide sequence ID" value="XM_010250985.2"/>
</dbReference>
<feature type="domain" description="RING-type" evidence="5">
    <location>
        <begin position="144"/>
        <end position="182"/>
    </location>
</feature>
<evidence type="ECO:0000313" key="9">
    <source>
        <dbReference type="RefSeq" id="XP_010249290.1"/>
    </source>
</evidence>
<dbReference type="PANTHER" id="PTHR47094">
    <property type="entry name" value="ELFLESS, ISOFORM B"/>
    <property type="match status" value="1"/>
</dbReference>